<reference evidence="3" key="1">
    <citation type="journal article" date="2018" name="Gigascience">
        <title>Genome assembly of the Pink Ipe (Handroanthus impetiginosus, Bignoniaceae), a highly valued, ecologically keystone Neotropical timber forest tree.</title>
        <authorList>
            <person name="Silva-Junior O.B."/>
            <person name="Grattapaglia D."/>
            <person name="Novaes E."/>
            <person name="Collevatti R.G."/>
        </authorList>
    </citation>
    <scope>NUCLEOTIDE SEQUENCE [LARGE SCALE GENOMIC DNA]</scope>
    <source>
        <strain evidence="3">cv. UFG-1</strain>
    </source>
</reference>
<proteinExistence type="predicted"/>
<keyword evidence="1" id="KW-1133">Transmembrane helix</keyword>
<keyword evidence="1" id="KW-0812">Transmembrane</keyword>
<dbReference type="EMBL" id="NKXS01005456">
    <property type="protein sequence ID" value="PIN03629.1"/>
    <property type="molecule type" value="Genomic_DNA"/>
</dbReference>
<evidence type="ECO:0000313" key="2">
    <source>
        <dbReference type="EMBL" id="PIN03629.1"/>
    </source>
</evidence>
<dbReference type="Proteomes" id="UP000231279">
    <property type="component" value="Unassembled WGS sequence"/>
</dbReference>
<name>A0A2G9GEB7_9LAMI</name>
<accession>A0A2G9GEB7</accession>
<evidence type="ECO:0000256" key="1">
    <source>
        <dbReference type="SAM" id="Phobius"/>
    </source>
</evidence>
<organism evidence="2 3">
    <name type="scientific">Handroanthus impetiginosus</name>
    <dbReference type="NCBI Taxonomy" id="429701"/>
    <lineage>
        <taxon>Eukaryota</taxon>
        <taxon>Viridiplantae</taxon>
        <taxon>Streptophyta</taxon>
        <taxon>Embryophyta</taxon>
        <taxon>Tracheophyta</taxon>
        <taxon>Spermatophyta</taxon>
        <taxon>Magnoliopsida</taxon>
        <taxon>eudicotyledons</taxon>
        <taxon>Gunneridae</taxon>
        <taxon>Pentapetalae</taxon>
        <taxon>asterids</taxon>
        <taxon>lamiids</taxon>
        <taxon>Lamiales</taxon>
        <taxon>Bignoniaceae</taxon>
        <taxon>Crescentiina</taxon>
        <taxon>Tabebuia alliance</taxon>
        <taxon>Handroanthus</taxon>
    </lineage>
</organism>
<comment type="caution">
    <text evidence="2">The sequence shown here is derived from an EMBL/GenBank/DDBJ whole genome shotgun (WGS) entry which is preliminary data.</text>
</comment>
<evidence type="ECO:0000313" key="3">
    <source>
        <dbReference type="Proteomes" id="UP000231279"/>
    </source>
</evidence>
<gene>
    <name evidence="2" type="ORF">CDL12_23842</name>
</gene>
<sequence>MDWTAQIHVLLLIYTFLFHSIVYMRSVYIAYLLWYGRWQRRRVTYPRRYSMIAKMPNQFKHLHEMVELNDIAFGDDCTYEIWKHFKGCLGALDGIFIEVQVLGIEQNWYHSRKGLASVNVLGICSAADSMVLRDALNWLHGRGLPAGNVMLRSPSFYSVRVQNLIILACTLLRNFIHSSMSHDPLEDLDLDGDMRCDHNEVELVKNIKSSSVWSA</sequence>
<keyword evidence="1" id="KW-0472">Membrane</keyword>
<dbReference type="OrthoDB" id="897680at2759"/>
<dbReference type="STRING" id="429701.A0A2G9GEB7"/>
<feature type="transmembrane region" description="Helical" evidence="1">
    <location>
        <begin position="12"/>
        <end position="34"/>
    </location>
</feature>
<dbReference type="AlphaFoldDB" id="A0A2G9GEB7"/>
<protein>
    <submittedName>
        <fullName evidence="2">Uncharacterized protein</fullName>
    </submittedName>
</protein>
<keyword evidence="3" id="KW-1185">Reference proteome</keyword>